<accession>A0A0D1EIT9</accession>
<keyword evidence="3" id="KW-1185">Reference proteome</keyword>
<dbReference type="EMBL" id="JYFE01000045">
    <property type="protein sequence ID" value="KIT15740.1"/>
    <property type="molecule type" value="Genomic_DNA"/>
</dbReference>
<name>A0A0D1EIT9_9RHOB</name>
<dbReference type="Pfam" id="PF08984">
    <property type="entry name" value="DUF1858"/>
    <property type="match status" value="1"/>
</dbReference>
<sequence length="71" mass="7839">MSRPRIDDLDLPLADLMEAWPETVPVFLRHDMLCVGCMIAPFHTVVDACVEYGLVMDKFVAELCAAVDGEG</sequence>
<dbReference type="InterPro" id="IPR015077">
    <property type="entry name" value="DUF1858"/>
</dbReference>
<comment type="caution">
    <text evidence="2">The sequence shown here is derived from an EMBL/GenBank/DDBJ whole genome shotgun (WGS) entry which is preliminary data.</text>
</comment>
<evidence type="ECO:0000313" key="2">
    <source>
        <dbReference type="EMBL" id="KIT15740.1"/>
    </source>
</evidence>
<dbReference type="AlphaFoldDB" id="A0A0D1EIT9"/>
<proteinExistence type="predicted"/>
<dbReference type="Proteomes" id="UP000032232">
    <property type="component" value="Unassembled WGS sequence"/>
</dbReference>
<dbReference type="NCBIfam" id="TIGR03980">
    <property type="entry name" value="prismane_assoc"/>
    <property type="match status" value="1"/>
</dbReference>
<evidence type="ECO:0000313" key="3">
    <source>
        <dbReference type="Proteomes" id="UP000032232"/>
    </source>
</evidence>
<dbReference type="PANTHER" id="PTHR39341">
    <property type="entry name" value="BSL7085 PROTEIN"/>
    <property type="match status" value="1"/>
</dbReference>
<gene>
    <name evidence="2" type="ORF">jaqu_25340</name>
</gene>
<feature type="domain" description="DUF1858" evidence="1">
    <location>
        <begin position="8"/>
        <end position="60"/>
    </location>
</feature>
<organism evidence="2 3">
    <name type="scientific">Jannaschia aquimarina</name>
    <dbReference type="NCBI Taxonomy" id="935700"/>
    <lineage>
        <taxon>Bacteria</taxon>
        <taxon>Pseudomonadati</taxon>
        <taxon>Pseudomonadota</taxon>
        <taxon>Alphaproteobacteria</taxon>
        <taxon>Rhodobacterales</taxon>
        <taxon>Roseobacteraceae</taxon>
        <taxon>Jannaschia</taxon>
    </lineage>
</organism>
<protein>
    <recommendedName>
        <fullName evidence="1">DUF1858 domain-containing protein</fullName>
    </recommendedName>
</protein>
<reference evidence="2 3" key="1">
    <citation type="submission" date="2015-02" db="EMBL/GenBank/DDBJ databases">
        <title>Genome Sequence of Jannaschia aquimarina DSM28248, a member of the Roseobacter clade.</title>
        <authorList>
            <person name="Voget S."/>
            <person name="Daniel R."/>
        </authorList>
    </citation>
    <scope>NUCLEOTIDE SEQUENCE [LARGE SCALE GENOMIC DNA]</scope>
    <source>
        <strain evidence="2 3">GSW-M26</strain>
    </source>
</reference>
<dbReference type="STRING" id="935700.jaqu_25340"/>
<dbReference type="InterPro" id="IPR038062">
    <property type="entry name" value="ScdA-like_N_sf"/>
</dbReference>
<dbReference type="PATRIC" id="fig|935700.4.peg.2613"/>
<dbReference type="Gene3D" id="1.10.3910.10">
    <property type="entry name" value="SP0561-like"/>
    <property type="match status" value="1"/>
</dbReference>
<dbReference type="InterPro" id="IPR023883">
    <property type="entry name" value="CHP03980_redox-disulphide"/>
</dbReference>
<evidence type="ECO:0000259" key="1">
    <source>
        <dbReference type="Pfam" id="PF08984"/>
    </source>
</evidence>
<dbReference type="SUPFAM" id="SSF140683">
    <property type="entry name" value="SP0561-like"/>
    <property type="match status" value="1"/>
</dbReference>
<dbReference type="PANTHER" id="PTHR39341:SF1">
    <property type="entry name" value="DUF1858 DOMAIN-CONTAINING PROTEIN"/>
    <property type="match status" value="1"/>
</dbReference>
<dbReference type="RefSeq" id="WP_043919334.1">
    <property type="nucleotide sequence ID" value="NZ_JYFE01000045.1"/>
</dbReference>